<protein>
    <submittedName>
        <fullName evidence="8">Uncharacterized protein</fullName>
    </submittedName>
</protein>
<comment type="similarity">
    <text evidence="2">Belongs to the nucleotide-sugar transporter family. CMP-Sialate:CMP antiporter (TC 2.A.7.12) subfamily.</text>
</comment>
<dbReference type="InterPro" id="IPR007271">
    <property type="entry name" value="Nuc_sug_transpt"/>
</dbReference>
<accession>A0A9D4YUH4</accession>
<evidence type="ECO:0000256" key="3">
    <source>
        <dbReference type="ARBA" id="ARBA00022692"/>
    </source>
</evidence>
<keyword evidence="4 7" id="KW-1133">Transmembrane helix</keyword>
<evidence type="ECO:0000256" key="1">
    <source>
        <dbReference type="ARBA" id="ARBA00004141"/>
    </source>
</evidence>
<dbReference type="SUPFAM" id="SSF103481">
    <property type="entry name" value="Multidrug resistance efflux transporter EmrE"/>
    <property type="match status" value="1"/>
</dbReference>
<gene>
    <name evidence="8" type="ORF">D9Q98_007109</name>
</gene>
<reference evidence="8" key="2">
    <citation type="submission" date="2020-11" db="EMBL/GenBank/DDBJ databases">
        <authorList>
            <person name="Cecchin M."/>
            <person name="Marcolungo L."/>
            <person name="Rossato M."/>
            <person name="Girolomoni L."/>
            <person name="Cosentino E."/>
            <person name="Cuine S."/>
            <person name="Li-Beisson Y."/>
            <person name="Delledonne M."/>
            <person name="Ballottari M."/>
        </authorList>
    </citation>
    <scope>NUCLEOTIDE SEQUENCE</scope>
    <source>
        <strain evidence="8">211/11P</strain>
        <tissue evidence="8">Whole cell</tissue>
    </source>
</reference>
<evidence type="ECO:0000256" key="4">
    <source>
        <dbReference type="ARBA" id="ARBA00022989"/>
    </source>
</evidence>
<dbReference type="EMBL" id="SIDB01000010">
    <property type="protein sequence ID" value="KAI3427172.1"/>
    <property type="molecule type" value="Genomic_DNA"/>
</dbReference>
<feature type="compositionally biased region" description="Gly residues" evidence="6">
    <location>
        <begin position="29"/>
        <end position="39"/>
    </location>
</feature>
<feature type="transmembrane region" description="Helical" evidence="7">
    <location>
        <begin position="70"/>
        <end position="90"/>
    </location>
</feature>
<reference evidence="8" key="1">
    <citation type="journal article" date="2019" name="Plant J.">
        <title>Chlorella vulgaris genome assembly and annotation reveals the molecular basis for metabolic acclimation to high light conditions.</title>
        <authorList>
            <person name="Cecchin M."/>
            <person name="Marcolungo L."/>
            <person name="Rossato M."/>
            <person name="Girolomoni L."/>
            <person name="Cosentino E."/>
            <person name="Cuine S."/>
            <person name="Li-Beisson Y."/>
            <person name="Delledonne M."/>
            <person name="Ballottari M."/>
        </authorList>
    </citation>
    <scope>NUCLEOTIDE SEQUENCE</scope>
    <source>
        <strain evidence="8">211/11P</strain>
    </source>
</reference>
<feature type="transmembrane region" description="Helical" evidence="7">
    <location>
        <begin position="269"/>
        <end position="288"/>
    </location>
</feature>
<proteinExistence type="inferred from homology"/>
<name>A0A9D4YUH4_CHLVU</name>
<feature type="transmembrane region" description="Helical" evidence="7">
    <location>
        <begin position="145"/>
        <end position="162"/>
    </location>
</feature>
<dbReference type="InterPro" id="IPR037185">
    <property type="entry name" value="EmrE-like"/>
</dbReference>
<dbReference type="PANTHER" id="PTHR10231">
    <property type="entry name" value="NUCLEOTIDE-SUGAR TRANSMEMBRANE TRANSPORTER"/>
    <property type="match status" value="1"/>
</dbReference>
<organism evidence="8 9">
    <name type="scientific">Chlorella vulgaris</name>
    <name type="common">Green alga</name>
    <dbReference type="NCBI Taxonomy" id="3077"/>
    <lineage>
        <taxon>Eukaryota</taxon>
        <taxon>Viridiplantae</taxon>
        <taxon>Chlorophyta</taxon>
        <taxon>core chlorophytes</taxon>
        <taxon>Trebouxiophyceae</taxon>
        <taxon>Chlorellales</taxon>
        <taxon>Chlorellaceae</taxon>
        <taxon>Chlorella clade</taxon>
        <taxon>Chlorella</taxon>
    </lineage>
</organism>
<evidence type="ECO:0000313" key="8">
    <source>
        <dbReference type="EMBL" id="KAI3427172.1"/>
    </source>
</evidence>
<evidence type="ECO:0000256" key="7">
    <source>
        <dbReference type="SAM" id="Phobius"/>
    </source>
</evidence>
<dbReference type="OrthoDB" id="419167at2759"/>
<keyword evidence="5 7" id="KW-0472">Membrane</keyword>
<sequence length="462" mass="48956">MDGLPPRAPPSVARYGPVPAATPYHRGGLEVGSSGGGNSGVSPPPPQGVALAYHEVHKQQAQRKSTAWKVWLVLGDCTLIGLSPVLVHMAKDSQGHYAFSPISVNLLVELAKTLFALGTLIAYGTGRPGLPMYRSWRSFLRDARHNHLLLIPAGLYAVNNYLKFLMQLYFRPTTAKMLSNLKILVIAVLMKGVLGRTFSLFQWEALYLLVAGITVNQLNYCGQEGGGDIFSTASLLYTLGSITVPSLASVYNEFALKKHMDTSVLLQNFFLYFFGMCFNLIGLLLMMATGHMAPSHVLTGFRAVTVVLVVNNALQGILSSFFYKYADTILKKYSSTIATIFTGLASAALFGHPLTLNFLIGVSIVFISMHLFFSMGSLKGAAVPPGKDHGGATSTKLAVSPSMDHLLSLSTAASRTQSTLSMASLAGGSGSGSGAAAGAEADGLATLLGPKAAARAPAVLPR</sequence>
<evidence type="ECO:0000256" key="2">
    <source>
        <dbReference type="ARBA" id="ARBA00006447"/>
    </source>
</evidence>
<evidence type="ECO:0000256" key="6">
    <source>
        <dbReference type="SAM" id="MobiDB-lite"/>
    </source>
</evidence>
<evidence type="ECO:0000313" key="9">
    <source>
        <dbReference type="Proteomes" id="UP001055712"/>
    </source>
</evidence>
<dbReference type="GO" id="GO:0015165">
    <property type="term" value="F:pyrimidine nucleotide-sugar transmembrane transporter activity"/>
    <property type="evidence" value="ECO:0007669"/>
    <property type="project" value="InterPro"/>
</dbReference>
<comment type="subcellular location">
    <subcellularLocation>
        <location evidence="1">Membrane</location>
        <topology evidence="1">Multi-pass membrane protein</topology>
    </subcellularLocation>
</comment>
<comment type="caution">
    <text evidence="8">The sequence shown here is derived from an EMBL/GenBank/DDBJ whole genome shotgun (WGS) entry which is preliminary data.</text>
</comment>
<feature type="transmembrane region" description="Helical" evidence="7">
    <location>
        <begin position="102"/>
        <end position="125"/>
    </location>
</feature>
<dbReference type="Pfam" id="PF04142">
    <property type="entry name" value="Nuc_sug_transp"/>
    <property type="match status" value="1"/>
</dbReference>
<feature type="region of interest" description="Disordered" evidence="6">
    <location>
        <begin position="26"/>
        <end position="48"/>
    </location>
</feature>
<feature type="transmembrane region" description="Helical" evidence="7">
    <location>
        <begin position="300"/>
        <end position="323"/>
    </location>
</feature>
<keyword evidence="9" id="KW-1185">Reference proteome</keyword>
<feature type="transmembrane region" description="Helical" evidence="7">
    <location>
        <begin position="229"/>
        <end position="248"/>
    </location>
</feature>
<dbReference type="Proteomes" id="UP001055712">
    <property type="component" value="Unassembled WGS sequence"/>
</dbReference>
<evidence type="ECO:0000256" key="5">
    <source>
        <dbReference type="ARBA" id="ARBA00023136"/>
    </source>
</evidence>
<dbReference type="AlphaFoldDB" id="A0A9D4YUH4"/>
<keyword evidence="3 7" id="KW-0812">Transmembrane</keyword>
<dbReference type="GO" id="GO:0000139">
    <property type="term" value="C:Golgi membrane"/>
    <property type="evidence" value="ECO:0007669"/>
    <property type="project" value="InterPro"/>
</dbReference>